<dbReference type="Gene3D" id="1.10.10.10">
    <property type="entry name" value="Winged helix-like DNA-binding domain superfamily/Winged helix DNA-binding domain"/>
    <property type="match status" value="1"/>
</dbReference>
<dbReference type="OrthoDB" id="8479870at2"/>
<dbReference type="Pfam" id="PF00126">
    <property type="entry name" value="HTH_1"/>
    <property type="match status" value="1"/>
</dbReference>
<dbReference type="PANTHER" id="PTHR30427:SF1">
    <property type="entry name" value="TRANSCRIPTIONAL ACTIVATOR PROTEIN LYSR"/>
    <property type="match status" value="1"/>
</dbReference>
<dbReference type="Gene3D" id="3.40.190.290">
    <property type="match status" value="1"/>
</dbReference>
<dbReference type="InterPro" id="IPR037424">
    <property type="entry name" value="NocR_PBP2"/>
</dbReference>
<dbReference type="GO" id="GO:0003700">
    <property type="term" value="F:DNA-binding transcription factor activity"/>
    <property type="evidence" value="ECO:0007669"/>
    <property type="project" value="InterPro"/>
</dbReference>
<dbReference type="AlphaFoldDB" id="A0A2T1HNF2"/>
<feature type="domain" description="HTH lysR-type" evidence="5">
    <location>
        <begin position="1"/>
        <end position="58"/>
    </location>
</feature>
<keyword evidence="2" id="KW-0805">Transcription regulation</keyword>
<keyword evidence="7" id="KW-1185">Reference proteome</keyword>
<dbReference type="RefSeq" id="WP_106339398.1">
    <property type="nucleotide sequence ID" value="NZ_PVZS01000030.1"/>
</dbReference>
<evidence type="ECO:0000259" key="5">
    <source>
        <dbReference type="PROSITE" id="PS50931"/>
    </source>
</evidence>
<dbReference type="Proteomes" id="UP000239772">
    <property type="component" value="Unassembled WGS sequence"/>
</dbReference>
<dbReference type="SUPFAM" id="SSF46785">
    <property type="entry name" value="Winged helix' DNA-binding domain"/>
    <property type="match status" value="1"/>
</dbReference>
<sequence length="333" mass="37284">MNIRQLEAFRAVMIARSTTGAAELLDVSQPAVSRLINQLESSLELTLFDRSSGRLVPTPEALLLYEEVERTFVSVDKIRELAREIRSAEAGSLNLASFPLMALGFLPKAIRAFNETHPRTRISLNVQMSPKVEEWAAAQQIDLGFAEYPLEQGQFERPGIEVEEFARMPYLLAVPAGHALAERSVVGPRDLQGERFISQTRNTVGRILVDRLFDKEGVQRDLVLDTQVVAGVATFVSYGLGVGFVDPFTALDFADKPVVAIRFEPAVEIRIGILHPTHRPMSRIARDFMGILRARRRETLAQVERMLGRTYNETAYTPNVSAFDGIRNFTKLK</sequence>
<dbReference type="GO" id="GO:0043565">
    <property type="term" value="F:sequence-specific DNA binding"/>
    <property type="evidence" value="ECO:0007669"/>
    <property type="project" value="TreeGrafter"/>
</dbReference>
<dbReference type="Pfam" id="PF03466">
    <property type="entry name" value="LysR_substrate"/>
    <property type="match status" value="1"/>
</dbReference>
<dbReference type="InterPro" id="IPR036390">
    <property type="entry name" value="WH_DNA-bd_sf"/>
</dbReference>
<dbReference type="CDD" id="cd08415">
    <property type="entry name" value="PBP2_LysR_opines_like"/>
    <property type="match status" value="1"/>
</dbReference>
<accession>A0A2T1HNF2</accession>
<dbReference type="InterPro" id="IPR036388">
    <property type="entry name" value="WH-like_DNA-bd_sf"/>
</dbReference>
<dbReference type="PRINTS" id="PR00039">
    <property type="entry name" value="HTHLYSR"/>
</dbReference>
<dbReference type="SUPFAM" id="SSF53850">
    <property type="entry name" value="Periplasmic binding protein-like II"/>
    <property type="match status" value="1"/>
</dbReference>
<evidence type="ECO:0000256" key="2">
    <source>
        <dbReference type="ARBA" id="ARBA00023015"/>
    </source>
</evidence>
<evidence type="ECO:0000313" key="6">
    <source>
        <dbReference type="EMBL" id="PSC03190.1"/>
    </source>
</evidence>
<evidence type="ECO:0000256" key="3">
    <source>
        <dbReference type="ARBA" id="ARBA00023125"/>
    </source>
</evidence>
<keyword evidence="4" id="KW-0804">Transcription</keyword>
<evidence type="ECO:0000313" key="7">
    <source>
        <dbReference type="Proteomes" id="UP000239772"/>
    </source>
</evidence>
<keyword evidence="3" id="KW-0238">DNA-binding</keyword>
<comment type="similarity">
    <text evidence="1">Belongs to the LysR transcriptional regulatory family.</text>
</comment>
<gene>
    <name evidence="6" type="ORF">SLNSH_20355</name>
</gene>
<protein>
    <submittedName>
        <fullName evidence="6">LysR family transcriptional regulator</fullName>
    </submittedName>
</protein>
<reference evidence="7" key="1">
    <citation type="submission" date="2018-03" db="EMBL/GenBank/DDBJ databases">
        <authorList>
            <person name="Sun L."/>
            <person name="Liu H."/>
            <person name="Chen W."/>
            <person name="Huang K."/>
            <person name="Liu W."/>
            <person name="Gao X."/>
        </authorList>
    </citation>
    <scope>NUCLEOTIDE SEQUENCE [LARGE SCALE GENOMIC DNA]</scope>
    <source>
        <strain evidence="7">SH9</strain>
    </source>
</reference>
<dbReference type="InterPro" id="IPR005119">
    <property type="entry name" value="LysR_subst-bd"/>
</dbReference>
<dbReference type="PANTHER" id="PTHR30427">
    <property type="entry name" value="TRANSCRIPTIONAL ACTIVATOR PROTEIN LYSR"/>
    <property type="match status" value="1"/>
</dbReference>
<dbReference type="EMBL" id="PVZS01000030">
    <property type="protein sequence ID" value="PSC03190.1"/>
    <property type="molecule type" value="Genomic_DNA"/>
</dbReference>
<dbReference type="PROSITE" id="PS50931">
    <property type="entry name" value="HTH_LYSR"/>
    <property type="match status" value="1"/>
</dbReference>
<organism evidence="6 7">
    <name type="scientific">Alsobacter soli</name>
    <dbReference type="NCBI Taxonomy" id="2109933"/>
    <lineage>
        <taxon>Bacteria</taxon>
        <taxon>Pseudomonadati</taxon>
        <taxon>Pseudomonadota</taxon>
        <taxon>Alphaproteobacteria</taxon>
        <taxon>Hyphomicrobiales</taxon>
        <taxon>Alsobacteraceae</taxon>
        <taxon>Alsobacter</taxon>
    </lineage>
</organism>
<comment type="caution">
    <text evidence="6">The sequence shown here is derived from an EMBL/GenBank/DDBJ whole genome shotgun (WGS) entry which is preliminary data.</text>
</comment>
<evidence type="ECO:0000256" key="1">
    <source>
        <dbReference type="ARBA" id="ARBA00009437"/>
    </source>
</evidence>
<dbReference type="GO" id="GO:0010628">
    <property type="term" value="P:positive regulation of gene expression"/>
    <property type="evidence" value="ECO:0007669"/>
    <property type="project" value="TreeGrafter"/>
</dbReference>
<dbReference type="InterPro" id="IPR000847">
    <property type="entry name" value="LysR_HTH_N"/>
</dbReference>
<proteinExistence type="inferred from homology"/>
<evidence type="ECO:0000256" key="4">
    <source>
        <dbReference type="ARBA" id="ARBA00023163"/>
    </source>
</evidence>
<name>A0A2T1HNF2_9HYPH</name>